<evidence type="ECO:0000256" key="3">
    <source>
        <dbReference type="ARBA" id="ARBA00022763"/>
    </source>
</evidence>
<dbReference type="SMART" id="SM00987">
    <property type="entry name" value="UreE_C"/>
    <property type="match status" value="1"/>
</dbReference>
<gene>
    <name evidence="10" type="ORF">HUG12_02580</name>
</gene>
<keyword evidence="7" id="KW-0234">DNA repair</keyword>
<name>A0A7D5L8X5_9EURY</name>
<dbReference type="InterPro" id="IPR051536">
    <property type="entry name" value="UDG_Type-4/5"/>
</dbReference>
<keyword evidence="11" id="KW-1185">Reference proteome</keyword>
<dbReference type="Pfam" id="PF03167">
    <property type="entry name" value="UDG"/>
    <property type="match status" value="1"/>
</dbReference>
<dbReference type="PANTHER" id="PTHR33693">
    <property type="entry name" value="TYPE-5 URACIL-DNA GLYCOSYLASE"/>
    <property type="match status" value="1"/>
</dbReference>
<evidence type="ECO:0000256" key="2">
    <source>
        <dbReference type="ARBA" id="ARBA00022723"/>
    </source>
</evidence>
<dbReference type="KEGG" id="halu:HUG12_02580"/>
<dbReference type="GO" id="GO:0051539">
    <property type="term" value="F:4 iron, 4 sulfur cluster binding"/>
    <property type="evidence" value="ECO:0007669"/>
    <property type="project" value="UniProtKB-KW"/>
</dbReference>
<evidence type="ECO:0000256" key="5">
    <source>
        <dbReference type="ARBA" id="ARBA00023004"/>
    </source>
</evidence>
<accession>A0A7D5L8X5</accession>
<dbReference type="RefSeq" id="WP_179267273.1">
    <property type="nucleotide sequence ID" value="NZ_CP058579.1"/>
</dbReference>
<feature type="region of interest" description="Disordered" evidence="8">
    <location>
        <begin position="1"/>
        <end position="27"/>
    </location>
</feature>
<feature type="domain" description="Uracil-DNA glycosylase-like" evidence="9">
    <location>
        <begin position="49"/>
        <end position="218"/>
    </location>
</feature>
<protein>
    <submittedName>
        <fullName evidence="10">Uracil-DNA glycosylase</fullName>
    </submittedName>
</protein>
<keyword evidence="5" id="KW-0408">Iron</keyword>
<dbReference type="OrthoDB" id="210606at2157"/>
<dbReference type="GO" id="GO:0006281">
    <property type="term" value="P:DNA repair"/>
    <property type="evidence" value="ECO:0007669"/>
    <property type="project" value="UniProtKB-KW"/>
</dbReference>
<dbReference type="Proteomes" id="UP000509626">
    <property type="component" value="Chromosome"/>
</dbReference>
<dbReference type="GO" id="GO:0097506">
    <property type="term" value="F:deaminated base DNA N-glycosylase activity"/>
    <property type="evidence" value="ECO:0007669"/>
    <property type="project" value="UniProtKB-ARBA"/>
</dbReference>
<evidence type="ECO:0000256" key="8">
    <source>
        <dbReference type="SAM" id="MobiDB-lite"/>
    </source>
</evidence>
<reference evidence="10 11" key="1">
    <citation type="submission" date="2020-06" db="EMBL/GenBank/DDBJ databases">
        <title>NJ-3-1, isolated from saline soil.</title>
        <authorList>
            <person name="Cui H.L."/>
            <person name="Shi X."/>
        </authorList>
    </citation>
    <scope>NUCLEOTIDE SEQUENCE [LARGE SCALE GENOMIC DNA]</scope>
    <source>
        <strain evidence="10 11">NJ-3-1</strain>
    </source>
</reference>
<dbReference type="GeneID" id="56036309"/>
<dbReference type="PANTHER" id="PTHR33693:SF1">
    <property type="entry name" value="TYPE-4 URACIL-DNA GLYCOSYLASE"/>
    <property type="match status" value="1"/>
</dbReference>
<evidence type="ECO:0000256" key="1">
    <source>
        <dbReference type="ARBA" id="ARBA00022485"/>
    </source>
</evidence>
<proteinExistence type="predicted"/>
<dbReference type="AlphaFoldDB" id="A0A7D5L8X5"/>
<dbReference type="EMBL" id="CP058579">
    <property type="protein sequence ID" value="QLG60687.1"/>
    <property type="molecule type" value="Genomic_DNA"/>
</dbReference>
<dbReference type="GO" id="GO:0046872">
    <property type="term" value="F:metal ion binding"/>
    <property type="evidence" value="ECO:0007669"/>
    <property type="project" value="UniProtKB-KW"/>
</dbReference>
<sequence length="222" mass="24416">MADPERRDRADRATPAERPDHPDPEDRLVLDADCRRCPALVESRTRISWGNGPRDADVVVVGEAPGAGDPDAGTWKGGNHTGCAYTSRHSGRRIRRLLADLGYADRAFYTNAVKCFPEGEDGGNREPTDEELSNCRGHLESELEVVDPDVVVATGRHATETLLAFEGETLDGFLDSVCDPRECPTLGVTLLPILHPSYQEVWLSRLGLNEAEYRERIAANLP</sequence>
<keyword evidence="3" id="KW-0227">DNA damage</keyword>
<keyword evidence="4" id="KW-0378">Hydrolase</keyword>
<keyword evidence="1" id="KW-0004">4Fe-4S</keyword>
<evidence type="ECO:0000256" key="7">
    <source>
        <dbReference type="ARBA" id="ARBA00023204"/>
    </source>
</evidence>
<dbReference type="Gene3D" id="3.40.470.10">
    <property type="entry name" value="Uracil-DNA glycosylase-like domain"/>
    <property type="match status" value="1"/>
</dbReference>
<dbReference type="SUPFAM" id="SSF52141">
    <property type="entry name" value="Uracil-DNA glycosylase-like"/>
    <property type="match status" value="1"/>
</dbReference>
<dbReference type="InterPro" id="IPR005122">
    <property type="entry name" value="Uracil-DNA_glycosylase-like"/>
</dbReference>
<dbReference type="InterPro" id="IPR036895">
    <property type="entry name" value="Uracil-DNA_glycosylase-like_sf"/>
</dbReference>
<evidence type="ECO:0000256" key="6">
    <source>
        <dbReference type="ARBA" id="ARBA00023014"/>
    </source>
</evidence>
<evidence type="ECO:0000256" key="4">
    <source>
        <dbReference type="ARBA" id="ARBA00022801"/>
    </source>
</evidence>
<evidence type="ECO:0000313" key="10">
    <source>
        <dbReference type="EMBL" id="QLG60687.1"/>
    </source>
</evidence>
<evidence type="ECO:0000259" key="9">
    <source>
        <dbReference type="SMART" id="SM00986"/>
    </source>
</evidence>
<organism evidence="10 11">
    <name type="scientific">Halorarum salinum</name>
    <dbReference type="NCBI Taxonomy" id="2743089"/>
    <lineage>
        <taxon>Archaea</taxon>
        <taxon>Methanobacteriati</taxon>
        <taxon>Methanobacteriota</taxon>
        <taxon>Stenosarchaea group</taxon>
        <taxon>Halobacteria</taxon>
        <taxon>Halobacteriales</taxon>
        <taxon>Haloferacaceae</taxon>
        <taxon>Halorarum</taxon>
    </lineage>
</organism>
<dbReference type="SMART" id="SM00986">
    <property type="entry name" value="UDG"/>
    <property type="match status" value="1"/>
</dbReference>
<dbReference type="CDD" id="cd10030">
    <property type="entry name" value="UDG-F4_TTUDGA_SPO1dp_like"/>
    <property type="match status" value="1"/>
</dbReference>
<keyword evidence="6" id="KW-0411">Iron-sulfur</keyword>
<keyword evidence="2" id="KW-0479">Metal-binding</keyword>
<evidence type="ECO:0000313" key="11">
    <source>
        <dbReference type="Proteomes" id="UP000509626"/>
    </source>
</evidence>